<organism evidence="1 2">
    <name type="scientific">Pluteus cervinus</name>
    <dbReference type="NCBI Taxonomy" id="181527"/>
    <lineage>
        <taxon>Eukaryota</taxon>
        <taxon>Fungi</taxon>
        <taxon>Dikarya</taxon>
        <taxon>Basidiomycota</taxon>
        <taxon>Agaricomycotina</taxon>
        <taxon>Agaricomycetes</taxon>
        <taxon>Agaricomycetidae</taxon>
        <taxon>Agaricales</taxon>
        <taxon>Pluteineae</taxon>
        <taxon>Pluteaceae</taxon>
        <taxon>Pluteus</taxon>
    </lineage>
</organism>
<evidence type="ECO:0000313" key="1">
    <source>
        <dbReference type="EMBL" id="TFK62397.1"/>
    </source>
</evidence>
<accession>A0ACD3A9W7</accession>
<dbReference type="Proteomes" id="UP000308600">
    <property type="component" value="Unassembled WGS sequence"/>
</dbReference>
<gene>
    <name evidence="1" type="ORF">BDN72DRAFT_848729</name>
</gene>
<keyword evidence="2" id="KW-1185">Reference proteome</keyword>
<reference evidence="1 2" key="1">
    <citation type="journal article" date="2019" name="Nat. Ecol. Evol.">
        <title>Megaphylogeny resolves global patterns of mushroom evolution.</title>
        <authorList>
            <person name="Varga T."/>
            <person name="Krizsan K."/>
            <person name="Foldi C."/>
            <person name="Dima B."/>
            <person name="Sanchez-Garcia M."/>
            <person name="Sanchez-Ramirez S."/>
            <person name="Szollosi G.J."/>
            <person name="Szarkandi J.G."/>
            <person name="Papp V."/>
            <person name="Albert L."/>
            <person name="Andreopoulos W."/>
            <person name="Angelini C."/>
            <person name="Antonin V."/>
            <person name="Barry K.W."/>
            <person name="Bougher N.L."/>
            <person name="Buchanan P."/>
            <person name="Buyck B."/>
            <person name="Bense V."/>
            <person name="Catcheside P."/>
            <person name="Chovatia M."/>
            <person name="Cooper J."/>
            <person name="Damon W."/>
            <person name="Desjardin D."/>
            <person name="Finy P."/>
            <person name="Geml J."/>
            <person name="Haridas S."/>
            <person name="Hughes K."/>
            <person name="Justo A."/>
            <person name="Karasinski D."/>
            <person name="Kautmanova I."/>
            <person name="Kiss B."/>
            <person name="Kocsube S."/>
            <person name="Kotiranta H."/>
            <person name="LaButti K.M."/>
            <person name="Lechner B.E."/>
            <person name="Liimatainen K."/>
            <person name="Lipzen A."/>
            <person name="Lukacs Z."/>
            <person name="Mihaltcheva S."/>
            <person name="Morgado L.N."/>
            <person name="Niskanen T."/>
            <person name="Noordeloos M.E."/>
            <person name="Ohm R.A."/>
            <person name="Ortiz-Santana B."/>
            <person name="Ovrebo C."/>
            <person name="Racz N."/>
            <person name="Riley R."/>
            <person name="Savchenko A."/>
            <person name="Shiryaev A."/>
            <person name="Soop K."/>
            <person name="Spirin V."/>
            <person name="Szebenyi C."/>
            <person name="Tomsovsky M."/>
            <person name="Tulloss R.E."/>
            <person name="Uehling J."/>
            <person name="Grigoriev I.V."/>
            <person name="Vagvolgyi C."/>
            <person name="Papp T."/>
            <person name="Martin F.M."/>
            <person name="Miettinen O."/>
            <person name="Hibbett D.S."/>
            <person name="Nagy L.G."/>
        </authorList>
    </citation>
    <scope>NUCLEOTIDE SEQUENCE [LARGE SCALE GENOMIC DNA]</scope>
    <source>
        <strain evidence="1 2">NL-1719</strain>
    </source>
</reference>
<sequence length="387" mass="44570">MSSSNSHLLPNELWEDVFLQVNYPSVLRLKQTCRLLNNIITTSAKIQYYGELTMDGVIDTNTSNLSIKDRLDLLRERRFRWENLQWKKFPAENFSGSYHAYDFAGGVYAILEDSNDFTALTLPTKTCEGSRKSHHLDLLARDFAMDPTQDLLIFLAEQAVNDPDIHLYVRTYESIIPHPHSEQSHILVHSEGRPHAFMLQIADNHFALAWNDLDETELNIRIWDWRSGQLIHEQTLMDSGGRAESFTFLSPKTFAIGVKKQSGYISIWNLDSGAEVSRLCFPEMIDGEWCIHRVSVDTPPFVARPRPDRIFMVSPTHRIHTFSLSYAWLSTGSHSLRVYVPNGFLLSCATQSSEQDHTDIDVPWEDWGPRNSRIREAGPRDYDDSHW</sequence>
<proteinExistence type="predicted"/>
<protein>
    <submittedName>
        <fullName evidence="1">Uncharacterized protein</fullName>
    </submittedName>
</protein>
<evidence type="ECO:0000313" key="2">
    <source>
        <dbReference type="Proteomes" id="UP000308600"/>
    </source>
</evidence>
<name>A0ACD3A9W7_9AGAR</name>
<dbReference type="EMBL" id="ML208584">
    <property type="protein sequence ID" value="TFK62397.1"/>
    <property type="molecule type" value="Genomic_DNA"/>
</dbReference>